<dbReference type="InterPro" id="IPR001356">
    <property type="entry name" value="HD"/>
</dbReference>
<gene>
    <name evidence="9" type="ORF">IRJ41_004024</name>
</gene>
<feature type="compositionally biased region" description="Basic residues" evidence="7">
    <location>
        <begin position="141"/>
        <end position="156"/>
    </location>
</feature>
<evidence type="ECO:0000256" key="5">
    <source>
        <dbReference type="PROSITE-ProRule" id="PRU00108"/>
    </source>
</evidence>
<dbReference type="PANTHER" id="PTHR45793">
    <property type="entry name" value="HOMEOBOX PROTEIN"/>
    <property type="match status" value="1"/>
</dbReference>
<sequence length="166" mass="18807">MASQKFSNFSIDYILGDTSGQTPPVDHPSSPPDFPGHVTRPDQLYQDGSGGHGEHVALMMNHHLSPSWAGMYSCCGPNQCHQHAPQRQRNRVRTVFADHQTHQLERLFAVTDYPTVDARAELAKSTGLTEEIVRVWFKNRRARRKRQATRPGKSAKHPQDHHHNTD</sequence>
<dbReference type="Proteomes" id="UP001059041">
    <property type="component" value="Linkage Group LG14"/>
</dbReference>
<feature type="region of interest" description="Disordered" evidence="7">
    <location>
        <begin position="141"/>
        <end position="166"/>
    </location>
</feature>
<dbReference type="PRINTS" id="PR00031">
    <property type="entry name" value="HTHREPRESSR"/>
</dbReference>
<dbReference type="EMBL" id="JAFHDT010000014">
    <property type="protein sequence ID" value="KAI7800471.1"/>
    <property type="molecule type" value="Genomic_DNA"/>
</dbReference>
<feature type="compositionally biased region" description="Pro residues" evidence="7">
    <location>
        <begin position="25"/>
        <end position="34"/>
    </location>
</feature>
<organism evidence="9 10">
    <name type="scientific">Triplophysa rosa</name>
    <name type="common">Cave loach</name>
    <dbReference type="NCBI Taxonomy" id="992332"/>
    <lineage>
        <taxon>Eukaryota</taxon>
        <taxon>Metazoa</taxon>
        <taxon>Chordata</taxon>
        <taxon>Craniata</taxon>
        <taxon>Vertebrata</taxon>
        <taxon>Euteleostomi</taxon>
        <taxon>Actinopterygii</taxon>
        <taxon>Neopterygii</taxon>
        <taxon>Teleostei</taxon>
        <taxon>Ostariophysi</taxon>
        <taxon>Cypriniformes</taxon>
        <taxon>Nemacheilidae</taxon>
        <taxon>Triplophysa</taxon>
    </lineage>
</organism>
<dbReference type="AlphaFoldDB" id="A0A9W7TPJ5"/>
<dbReference type="SMART" id="SM00389">
    <property type="entry name" value="HOX"/>
    <property type="match status" value="1"/>
</dbReference>
<keyword evidence="3 5" id="KW-0371">Homeobox</keyword>
<dbReference type="GO" id="GO:0005634">
    <property type="term" value="C:nucleus"/>
    <property type="evidence" value="ECO:0007669"/>
    <property type="project" value="UniProtKB-SubCell"/>
</dbReference>
<keyword evidence="10" id="KW-1185">Reference proteome</keyword>
<feature type="DNA-binding region" description="Homeobox" evidence="5">
    <location>
        <begin position="89"/>
        <end position="148"/>
    </location>
</feature>
<evidence type="ECO:0000256" key="2">
    <source>
        <dbReference type="ARBA" id="ARBA00023125"/>
    </source>
</evidence>
<evidence type="ECO:0000256" key="3">
    <source>
        <dbReference type="ARBA" id="ARBA00023155"/>
    </source>
</evidence>
<keyword evidence="4 5" id="KW-0539">Nucleus</keyword>
<evidence type="ECO:0000313" key="9">
    <source>
        <dbReference type="EMBL" id="KAI7800471.1"/>
    </source>
</evidence>
<dbReference type="GO" id="GO:0000981">
    <property type="term" value="F:DNA-binding transcription factor activity, RNA polymerase II-specific"/>
    <property type="evidence" value="ECO:0007669"/>
    <property type="project" value="InterPro"/>
</dbReference>
<dbReference type="CDD" id="cd00086">
    <property type="entry name" value="homeodomain"/>
    <property type="match status" value="1"/>
</dbReference>
<evidence type="ECO:0000256" key="4">
    <source>
        <dbReference type="ARBA" id="ARBA00023242"/>
    </source>
</evidence>
<reference evidence="9" key="1">
    <citation type="submission" date="2021-02" db="EMBL/GenBank/DDBJ databases">
        <title>Comparative genomics reveals that relaxation of natural selection precedes convergent phenotypic evolution of cavefish.</title>
        <authorList>
            <person name="Peng Z."/>
        </authorList>
    </citation>
    <scope>NUCLEOTIDE SEQUENCE</scope>
    <source>
        <tissue evidence="9">Muscle</tissue>
    </source>
</reference>
<protein>
    <submittedName>
        <fullName evidence="9">Dharma</fullName>
    </submittedName>
</protein>
<dbReference type="GO" id="GO:0000978">
    <property type="term" value="F:RNA polymerase II cis-regulatory region sequence-specific DNA binding"/>
    <property type="evidence" value="ECO:0007669"/>
    <property type="project" value="TreeGrafter"/>
</dbReference>
<evidence type="ECO:0000256" key="1">
    <source>
        <dbReference type="ARBA" id="ARBA00004123"/>
    </source>
</evidence>
<dbReference type="InterPro" id="IPR017970">
    <property type="entry name" value="Homeobox_CS"/>
</dbReference>
<dbReference type="PROSITE" id="PS50071">
    <property type="entry name" value="HOMEOBOX_2"/>
    <property type="match status" value="1"/>
</dbReference>
<evidence type="ECO:0000259" key="8">
    <source>
        <dbReference type="PROSITE" id="PS50071"/>
    </source>
</evidence>
<dbReference type="InterPro" id="IPR009057">
    <property type="entry name" value="Homeodomain-like_sf"/>
</dbReference>
<comment type="subcellular location">
    <subcellularLocation>
        <location evidence="1 5 6">Nucleus</location>
    </subcellularLocation>
</comment>
<proteinExistence type="predicted"/>
<dbReference type="Gene3D" id="1.10.10.60">
    <property type="entry name" value="Homeodomain-like"/>
    <property type="match status" value="1"/>
</dbReference>
<evidence type="ECO:0000313" key="10">
    <source>
        <dbReference type="Proteomes" id="UP001059041"/>
    </source>
</evidence>
<dbReference type="PROSITE" id="PS00027">
    <property type="entry name" value="HOMEOBOX_1"/>
    <property type="match status" value="1"/>
</dbReference>
<dbReference type="SUPFAM" id="SSF46689">
    <property type="entry name" value="Homeodomain-like"/>
    <property type="match status" value="1"/>
</dbReference>
<name>A0A9W7TPJ5_TRIRA</name>
<evidence type="ECO:0000256" key="6">
    <source>
        <dbReference type="RuleBase" id="RU000682"/>
    </source>
</evidence>
<feature type="domain" description="Homeobox" evidence="8">
    <location>
        <begin position="87"/>
        <end position="147"/>
    </location>
</feature>
<evidence type="ECO:0000256" key="7">
    <source>
        <dbReference type="SAM" id="MobiDB-lite"/>
    </source>
</evidence>
<accession>A0A9W7TPJ5</accession>
<feature type="region of interest" description="Disordered" evidence="7">
    <location>
        <begin position="17"/>
        <end position="53"/>
    </location>
</feature>
<dbReference type="Pfam" id="PF00046">
    <property type="entry name" value="Homeodomain"/>
    <property type="match status" value="1"/>
</dbReference>
<comment type="caution">
    <text evidence="9">The sequence shown here is derived from an EMBL/GenBank/DDBJ whole genome shotgun (WGS) entry which is preliminary data.</text>
</comment>
<dbReference type="InterPro" id="IPR000047">
    <property type="entry name" value="HTH_motif"/>
</dbReference>
<keyword evidence="2 5" id="KW-0238">DNA-binding</keyword>
<feature type="compositionally biased region" description="Basic and acidic residues" evidence="7">
    <location>
        <begin position="157"/>
        <end position="166"/>
    </location>
</feature>
<dbReference type="PANTHER" id="PTHR45793:SF12">
    <property type="entry name" value="TETRAPEPTIDE REPEAT HOMEOBOX 1"/>
    <property type="match status" value="1"/>
</dbReference>